<dbReference type="AlphaFoldDB" id="A0A0C3NBX9"/>
<name>A0A0C3NBX9_PISTI</name>
<accession>A0A0C3NBX9</accession>
<dbReference type="Proteomes" id="UP000054217">
    <property type="component" value="Unassembled WGS sequence"/>
</dbReference>
<evidence type="ECO:0000313" key="1">
    <source>
        <dbReference type="EMBL" id="KIN98644.1"/>
    </source>
</evidence>
<feature type="non-terminal residue" evidence="1">
    <location>
        <position position="1"/>
    </location>
</feature>
<reference evidence="2" key="2">
    <citation type="submission" date="2015-01" db="EMBL/GenBank/DDBJ databases">
        <title>Evolutionary Origins and Diversification of the Mycorrhizal Mutualists.</title>
        <authorList>
            <consortium name="DOE Joint Genome Institute"/>
            <consortium name="Mycorrhizal Genomics Consortium"/>
            <person name="Kohler A."/>
            <person name="Kuo A."/>
            <person name="Nagy L.G."/>
            <person name="Floudas D."/>
            <person name="Copeland A."/>
            <person name="Barry K.W."/>
            <person name="Cichocki N."/>
            <person name="Veneault-Fourrey C."/>
            <person name="LaButti K."/>
            <person name="Lindquist E.A."/>
            <person name="Lipzen A."/>
            <person name="Lundell T."/>
            <person name="Morin E."/>
            <person name="Murat C."/>
            <person name="Riley R."/>
            <person name="Ohm R."/>
            <person name="Sun H."/>
            <person name="Tunlid A."/>
            <person name="Henrissat B."/>
            <person name="Grigoriev I.V."/>
            <person name="Hibbett D.S."/>
            <person name="Martin F."/>
        </authorList>
    </citation>
    <scope>NUCLEOTIDE SEQUENCE [LARGE SCALE GENOMIC DNA]</scope>
    <source>
        <strain evidence="2">Marx 270</strain>
    </source>
</reference>
<proteinExistence type="predicted"/>
<sequence length="53" mass="5784">EDKSHWQDYSWITSSAPSDFGVGTLNPIHLGGLSCTAPIPPVRPQYGCSEQRP</sequence>
<gene>
    <name evidence="1" type="ORF">M404DRAFT_1005122</name>
</gene>
<dbReference type="InParanoid" id="A0A0C3NBX9"/>
<keyword evidence="2" id="KW-1185">Reference proteome</keyword>
<dbReference type="EMBL" id="KN832013">
    <property type="protein sequence ID" value="KIN98644.1"/>
    <property type="molecule type" value="Genomic_DNA"/>
</dbReference>
<organism evidence="1 2">
    <name type="scientific">Pisolithus tinctorius Marx 270</name>
    <dbReference type="NCBI Taxonomy" id="870435"/>
    <lineage>
        <taxon>Eukaryota</taxon>
        <taxon>Fungi</taxon>
        <taxon>Dikarya</taxon>
        <taxon>Basidiomycota</taxon>
        <taxon>Agaricomycotina</taxon>
        <taxon>Agaricomycetes</taxon>
        <taxon>Agaricomycetidae</taxon>
        <taxon>Boletales</taxon>
        <taxon>Sclerodermatineae</taxon>
        <taxon>Pisolithaceae</taxon>
        <taxon>Pisolithus</taxon>
    </lineage>
</organism>
<reference evidence="1 2" key="1">
    <citation type="submission" date="2014-04" db="EMBL/GenBank/DDBJ databases">
        <authorList>
            <consortium name="DOE Joint Genome Institute"/>
            <person name="Kuo A."/>
            <person name="Kohler A."/>
            <person name="Costa M.D."/>
            <person name="Nagy L.G."/>
            <person name="Floudas D."/>
            <person name="Copeland A."/>
            <person name="Barry K.W."/>
            <person name="Cichocki N."/>
            <person name="Veneault-Fourrey C."/>
            <person name="LaButti K."/>
            <person name="Lindquist E.A."/>
            <person name="Lipzen A."/>
            <person name="Lundell T."/>
            <person name="Morin E."/>
            <person name="Murat C."/>
            <person name="Sun H."/>
            <person name="Tunlid A."/>
            <person name="Henrissat B."/>
            <person name="Grigoriev I.V."/>
            <person name="Hibbett D.S."/>
            <person name="Martin F."/>
            <person name="Nordberg H.P."/>
            <person name="Cantor M.N."/>
            <person name="Hua S.X."/>
        </authorList>
    </citation>
    <scope>NUCLEOTIDE SEQUENCE [LARGE SCALE GENOMIC DNA]</scope>
    <source>
        <strain evidence="1 2">Marx 270</strain>
    </source>
</reference>
<dbReference type="HOGENOM" id="CLU_3074402_0_0_1"/>
<protein>
    <submittedName>
        <fullName evidence="1">Uncharacterized protein</fullName>
    </submittedName>
</protein>
<evidence type="ECO:0000313" key="2">
    <source>
        <dbReference type="Proteomes" id="UP000054217"/>
    </source>
</evidence>